<dbReference type="Pfam" id="PF04024">
    <property type="entry name" value="PspC"/>
    <property type="match status" value="1"/>
</dbReference>
<comment type="caution">
    <text evidence="10">The sequence shown here is derived from an EMBL/GenBank/DDBJ whole genome shotgun (WGS) entry which is preliminary data.</text>
</comment>
<dbReference type="GO" id="GO:0005886">
    <property type="term" value="C:plasma membrane"/>
    <property type="evidence" value="ECO:0007669"/>
    <property type="project" value="UniProtKB-SubCell"/>
</dbReference>
<evidence type="ECO:0000313" key="11">
    <source>
        <dbReference type="Proteomes" id="UP000557307"/>
    </source>
</evidence>
<evidence type="ECO:0000256" key="6">
    <source>
        <dbReference type="SAM" id="MobiDB-lite"/>
    </source>
</evidence>
<comment type="subcellular location">
    <subcellularLocation>
        <location evidence="1">Cell membrane</location>
        <topology evidence="1">Single-pass membrane protein</topology>
    </subcellularLocation>
</comment>
<accession>A0A840TQT2</accession>
<keyword evidence="3 7" id="KW-0812">Transmembrane</keyword>
<dbReference type="Proteomes" id="UP000557307">
    <property type="component" value="Unassembled WGS sequence"/>
</dbReference>
<keyword evidence="11" id="KW-1185">Reference proteome</keyword>
<evidence type="ECO:0000256" key="3">
    <source>
        <dbReference type="ARBA" id="ARBA00022692"/>
    </source>
</evidence>
<evidence type="ECO:0000313" key="10">
    <source>
        <dbReference type="EMBL" id="MBB5286221.1"/>
    </source>
</evidence>
<evidence type="ECO:0000256" key="4">
    <source>
        <dbReference type="ARBA" id="ARBA00022989"/>
    </source>
</evidence>
<reference evidence="10 11" key="1">
    <citation type="submission" date="2020-08" db="EMBL/GenBank/DDBJ databases">
        <title>Genomic Encyclopedia of Type Strains, Phase IV (KMG-IV): sequencing the most valuable type-strain genomes for metagenomic binning, comparative biology and taxonomic classification.</title>
        <authorList>
            <person name="Goeker M."/>
        </authorList>
    </citation>
    <scope>NUCLEOTIDE SEQUENCE [LARGE SCALE GENOMIC DNA]</scope>
    <source>
        <strain evidence="10 11">DSM 105074</strain>
    </source>
</reference>
<dbReference type="InterPro" id="IPR007168">
    <property type="entry name" value="Phageshock_PspC_N"/>
</dbReference>
<dbReference type="Pfam" id="PF18917">
    <property type="entry name" value="LiaI-LiaF-like_TM1"/>
    <property type="match status" value="1"/>
</dbReference>
<evidence type="ECO:0000259" key="9">
    <source>
        <dbReference type="Pfam" id="PF18917"/>
    </source>
</evidence>
<feature type="compositionally biased region" description="Pro residues" evidence="6">
    <location>
        <begin position="170"/>
        <end position="192"/>
    </location>
</feature>
<dbReference type="RefSeq" id="WP_184177126.1">
    <property type="nucleotide sequence ID" value="NZ_JACHGF010000008.1"/>
</dbReference>
<keyword evidence="4 7" id="KW-1133">Transmembrane helix</keyword>
<keyword evidence="5 7" id="KW-0472">Membrane</keyword>
<protein>
    <submittedName>
        <fullName evidence="10">Phage shock protein PspC (Stress-responsive transcriptional regulator)</fullName>
    </submittedName>
</protein>
<feature type="region of interest" description="Disordered" evidence="6">
    <location>
        <begin position="166"/>
        <end position="223"/>
    </location>
</feature>
<proteinExistence type="predicted"/>
<evidence type="ECO:0000256" key="5">
    <source>
        <dbReference type="ARBA" id="ARBA00023136"/>
    </source>
</evidence>
<feature type="domain" description="LiaI-LiaF-like transmembrane region" evidence="9">
    <location>
        <begin position="117"/>
        <end position="157"/>
    </location>
</feature>
<evidence type="ECO:0000256" key="2">
    <source>
        <dbReference type="ARBA" id="ARBA00022475"/>
    </source>
</evidence>
<feature type="transmembrane region" description="Helical" evidence="7">
    <location>
        <begin position="143"/>
        <end position="158"/>
    </location>
</feature>
<dbReference type="EMBL" id="JACHGF010000008">
    <property type="protein sequence ID" value="MBB5286221.1"/>
    <property type="molecule type" value="Genomic_DNA"/>
</dbReference>
<dbReference type="PANTHER" id="PTHR33885:SF3">
    <property type="entry name" value="PHAGE SHOCK PROTEIN C"/>
    <property type="match status" value="1"/>
</dbReference>
<organism evidence="10 11">
    <name type="scientific">Rhabdobacter roseus</name>
    <dbReference type="NCBI Taxonomy" id="1655419"/>
    <lineage>
        <taxon>Bacteria</taxon>
        <taxon>Pseudomonadati</taxon>
        <taxon>Bacteroidota</taxon>
        <taxon>Cytophagia</taxon>
        <taxon>Cytophagales</taxon>
        <taxon>Cytophagaceae</taxon>
        <taxon>Rhabdobacter</taxon>
    </lineage>
</organism>
<feature type="compositionally biased region" description="Basic and acidic residues" evidence="6">
    <location>
        <begin position="207"/>
        <end position="223"/>
    </location>
</feature>
<dbReference type="InterPro" id="IPR043726">
    <property type="entry name" value="LiaI-LiaF-like_TM1"/>
</dbReference>
<dbReference type="PANTHER" id="PTHR33885">
    <property type="entry name" value="PHAGE SHOCK PROTEIN C"/>
    <property type="match status" value="1"/>
</dbReference>
<evidence type="ECO:0000259" key="8">
    <source>
        <dbReference type="Pfam" id="PF04024"/>
    </source>
</evidence>
<name>A0A840TQT2_9BACT</name>
<feature type="transmembrane region" description="Helical" evidence="7">
    <location>
        <begin position="33"/>
        <end position="58"/>
    </location>
</feature>
<evidence type="ECO:0000256" key="7">
    <source>
        <dbReference type="SAM" id="Phobius"/>
    </source>
</evidence>
<evidence type="ECO:0000256" key="1">
    <source>
        <dbReference type="ARBA" id="ARBA00004162"/>
    </source>
</evidence>
<dbReference type="InterPro" id="IPR052027">
    <property type="entry name" value="PspC"/>
</dbReference>
<gene>
    <name evidence="10" type="ORF">HNQ92_004381</name>
</gene>
<sequence length="223" mass="24473">MEKKLRRIPSEAVLGGVAAGIADYLVIDKTIVRVLWVVLLFLPIPPSFFWTGVLYLILWAALPEGEPTVPGPDAPIPPAGDPAYTPSGTYTEPRDTYRSHPFSMNPSDPHSGRTVKILGGALVLVGIIMLVDELPIWYQLRHYFWPVALIVLGAFLILRQRDKEQSEPIVTPPPVDPFAPLDPDPMPTPPADAPSSGPTWPVDPESPDDKDRGPDDEGTYRVN</sequence>
<keyword evidence="2" id="KW-1003">Cell membrane</keyword>
<feature type="domain" description="Phage shock protein PspC N-terminal" evidence="8">
    <location>
        <begin position="3"/>
        <end position="64"/>
    </location>
</feature>
<dbReference type="AlphaFoldDB" id="A0A840TQT2"/>